<keyword evidence="3" id="KW-1185">Reference proteome</keyword>
<organism evidence="2 3">
    <name type="scientific">Panicum virgatum</name>
    <name type="common">Blackwell switchgrass</name>
    <dbReference type="NCBI Taxonomy" id="38727"/>
    <lineage>
        <taxon>Eukaryota</taxon>
        <taxon>Viridiplantae</taxon>
        <taxon>Streptophyta</taxon>
        <taxon>Embryophyta</taxon>
        <taxon>Tracheophyta</taxon>
        <taxon>Spermatophyta</taxon>
        <taxon>Magnoliopsida</taxon>
        <taxon>Liliopsida</taxon>
        <taxon>Poales</taxon>
        <taxon>Poaceae</taxon>
        <taxon>PACMAD clade</taxon>
        <taxon>Panicoideae</taxon>
        <taxon>Panicodae</taxon>
        <taxon>Paniceae</taxon>
        <taxon>Panicinae</taxon>
        <taxon>Panicum</taxon>
        <taxon>Panicum sect. Hiantes</taxon>
    </lineage>
</organism>
<feature type="region of interest" description="Disordered" evidence="1">
    <location>
        <begin position="24"/>
        <end position="44"/>
    </location>
</feature>
<dbReference type="AlphaFoldDB" id="A0A8T0NBN8"/>
<evidence type="ECO:0000313" key="2">
    <source>
        <dbReference type="EMBL" id="KAG2544394.1"/>
    </source>
</evidence>
<dbReference type="Proteomes" id="UP000823388">
    <property type="component" value="Chromosome 9K"/>
</dbReference>
<name>A0A8T0NBN8_PANVG</name>
<dbReference type="EMBL" id="CM029053">
    <property type="protein sequence ID" value="KAG2544394.1"/>
    <property type="molecule type" value="Genomic_DNA"/>
</dbReference>
<proteinExistence type="predicted"/>
<accession>A0A8T0NBN8</accession>
<feature type="region of interest" description="Disordered" evidence="1">
    <location>
        <begin position="58"/>
        <end position="98"/>
    </location>
</feature>
<reference evidence="2 3" key="1">
    <citation type="submission" date="2020-05" db="EMBL/GenBank/DDBJ databases">
        <title>WGS assembly of Panicum virgatum.</title>
        <authorList>
            <person name="Lovell J.T."/>
            <person name="Jenkins J."/>
            <person name="Shu S."/>
            <person name="Juenger T.E."/>
            <person name="Schmutz J."/>
        </authorList>
    </citation>
    <scope>NUCLEOTIDE SEQUENCE [LARGE SCALE GENOMIC DNA]</scope>
    <source>
        <strain evidence="3">cv. AP13</strain>
    </source>
</reference>
<protein>
    <submittedName>
        <fullName evidence="2">Uncharacterized protein</fullName>
    </submittedName>
</protein>
<evidence type="ECO:0000313" key="3">
    <source>
        <dbReference type="Proteomes" id="UP000823388"/>
    </source>
</evidence>
<gene>
    <name evidence="2" type="ORF">PVAP13_9KG028360</name>
</gene>
<sequence length="220" mass="23540">MVDHREVIKMQDAALNCELPLHSQAQPRARRRRAQPGTPCHYARPGTVRRRATVATPVDVGGLSRRRSSATTAPGQGSRRRGLHAVGPLGPNADCTPRVAGGRRAVGPTPPHAMAAWRGAWWGEGCRRVWEQGRARFSPASPLICAAASCRAAPQGPWRLRAHGLHAAGPGGRRHRAPWLPGGEPGGGRVAGACGSRAVRWVPGCCWRLGWGQGGRGRRF</sequence>
<evidence type="ECO:0000256" key="1">
    <source>
        <dbReference type="SAM" id="MobiDB-lite"/>
    </source>
</evidence>
<comment type="caution">
    <text evidence="2">The sequence shown here is derived from an EMBL/GenBank/DDBJ whole genome shotgun (WGS) entry which is preliminary data.</text>
</comment>